<dbReference type="InterPro" id="IPR000847">
    <property type="entry name" value="LysR_HTH_N"/>
</dbReference>
<keyword evidence="3 6" id="KW-0238">DNA-binding</keyword>
<dbReference type="PANTHER" id="PTHR30537">
    <property type="entry name" value="HTH-TYPE TRANSCRIPTIONAL REGULATOR"/>
    <property type="match status" value="1"/>
</dbReference>
<organism evidence="6 7">
    <name type="scientific">Vibrio ostreicida</name>
    <dbReference type="NCBI Taxonomy" id="526588"/>
    <lineage>
        <taxon>Bacteria</taxon>
        <taxon>Pseudomonadati</taxon>
        <taxon>Pseudomonadota</taxon>
        <taxon>Gammaproteobacteria</taxon>
        <taxon>Vibrionales</taxon>
        <taxon>Vibrionaceae</taxon>
        <taxon>Vibrio</taxon>
    </lineage>
</organism>
<dbReference type="Gene3D" id="1.10.10.10">
    <property type="entry name" value="Winged helix-like DNA-binding domain superfamily/Winged helix DNA-binding domain"/>
    <property type="match status" value="1"/>
</dbReference>
<dbReference type="EMBL" id="JAUFQC010000027">
    <property type="protein sequence ID" value="MDN3611700.1"/>
    <property type="molecule type" value="Genomic_DNA"/>
</dbReference>
<dbReference type="PANTHER" id="PTHR30537:SF32">
    <property type="entry name" value="HTH-TYPE TRANSCRIPTIONAL REGULATOR DSDC"/>
    <property type="match status" value="1"/>
</dbReference>
<evidence type="ECO:0000256" key="3">
    <source>
        <dbReference type="ARBA" id="ARBA00023125"/>
    </source>
</evidence>
<dbReference type="NCBIfam" id="NF007491">
    <property type="entry name" value="PRK10086.1"/>
    <property type="match status" value="1"/>
</dbReference>
<dbReference type="RefSeq" id="WP_170883629.1">
    <property type="nucleotide sequence ID" value="NZ_JABEYA020000014.1"/>
</dbReference>
<keyword evidence="7" id="KW-1185">Reference proteome</keyword>
<dbReference type="Pfam" id="PF00126">
    <property type="entry name" value="HTH_1"/>
    <property type="match status" value="1"/>
</dbReference>
<dbReference type="Proteomes" id="UP001238540">
    <property type="component" value="Unassembled WGS sequence"/>
</dbReference>
<feature type="domain" description="HTH lysR-type" evidence="5">
    <location>
        <begin position="16"/>
        <end position="73"/>
    </location>
</feature>
<dbReference type="InterPro" id="IPR036390">
    <property type="entry name" value="WH_DNA-bd_sf"/>
</dbReference>
<keyword evidence="4" id="KW-0804">Transcription</keyword>
<comment type="caution">
    <text evidence="6">The sequence shown here is derived from an EMBL/GenBank/DDBJ whole genome shotgun (WGS) entry which is preliminary data.</text>
</comment>
<sequence>MQIESNQRRVTQLSGVHLSKLYTFEVAARHRSFALAAQELCLTPSAVSHQMSKLERDLGVMLFDRQYRTISLTTHGQRLYQTVSDSLLQIGNKIEQVKSGKIAGGLTVFSRPSFAAGWLAPRIATFCAKYPSIELNIVTGNDSLDLRRHGIDVAIYFSDHRPVEAWSTRLVGEKIIPVCSASYAELHQLSPLVKDLSHCTLLYDNEVTHSEMGVDEWQIWQEQYPNLYCSNSAVLGFDQSILAVTAAANSGGIAMGRWSLVKEQIASGCLVTPLSPNPLESRFSYYLVAPYSKLSPEQQCFVDWIFSGFSEKKALE</sequence>
<dbReference type="InterPro" id="IPR005119">
    <property type="entry name" value="LysR_subst-bd"/>
</dbReference>
<dbReference type="GO" id="GO:0003677">
    <property type="term" value="F:DNA binding"/>
    <property type="evidence" value="ECO:0007669"/>
    <property type="project" value="UniProtKB-KW"/>
</dbReference>
<reference evidence="7" key="1">
    <citation type="journal article" date="2019" name="Int. J. Syst. Evol. Microbiol.">
        <title>The Global Catalogue of Microorganisms (GCM) 10K type strain sequencing project: providing services to taxonomists for standard genome sequencing and annotation.</title>
        <authorList>
            <consortium name="The Broad Institute Genomics Platform"/>
            <consortium name="The Broad Institute Genome Sequencing Center for Infectious Disease"/>
            <person name="Wu L."/>
            <person name="Ma J."/>
        </authorList>
    </citation>
    <scope>NUCLEOTIDE SEQUENCE [LARGE SCALE GENOMIC DNA]</scope>
    <source>
        <strain evidence="7">CECT 7398</strain>
    </source>
</reference>
<dbReference type="InterPro" id="IPR036388">
    <property type="entry name" value="WH-like_DNA-bd_sf"/>
</dbReference>
<dbReference type="SUPFAM" id="SSF53850">
    <property type="entry name" value="Periplasmic binding protein-like II"/>
    <property type="match status" value="1"/>
</dbReference>
<evidence type="ECO:0000259" key="5">
    <source>
        <dbReference type="PROSITE" id="PS50931"/>
    </source>
</evidence>
<comment type="similarity">
    <text evidence="1">Belongs to the LysR transcriptional regulatory family.</text>
</comment>
<dbReference type="PRINTS" id="PR00039">
    <property type="entry name" value="HTHLYSR"/>
</dbReference>
<evidence type="ECO:0000256" key="4">
    <source>
        <dbReference type="ARBA" id="ARBA00023163"/>
    </source>
</evidence>
<dbReference type="Pfam" id="PF03466">
    <property type="entry name" value="LysR_substrate"/>
    <property type="match status" value="1"/>
</dbReference>
<gene>
    <name evidence="6" type="primary">dsdC</name>
    <name evidence="6" type="ORF">QWZ16_19045</name>
</gene>
<proteinExistence type="inferred from homology"/>
<evidence type="ECO:0000313" key="6">
    <source>
        <dbReference type="EMBL" id="MDN3611700.1"/>
    </source>
</evidence>
<keyword evidence="2" id="KW-0805">Transcription regulation</keyword>
<name>A0ABT8BX28_9VIBR</name>
<evidence type="ECO:0000256" key="1">
    <source>
        <dbReference type="ARBA" id="ARBA00009437"/>
    </source>
</evidence>
<dbReference type="PROSITE" id="PS50931">
    <property type="entry name" value="HTH_LYSR"/>
    <property type="match status" value="1"/>
</dbReference>
<dbReference type="SUPFAM" id="SSF46785">
    <property type="entry name" value="Winged helix' DNA-binding domain"/>
    <property type="match status" value="1"/>
</dbReference>
<evidence type="ECO:0000313" key="7">
    <source>
        <dbReference type="Proteomes" id="UP001238540"/>
    </source>
</evidence>
<evidence type="ECO:0000256" key="2">
    <source>
        <dbReference type="ARBA" id="ARBA00023015"/>
    </source>
</evidence>
<protein>
    <submittedName>
        <fullName evidence="6">DNA-binding transcriptional regulator DsdC</fullName>
    </submittedName>
</protein>
<dbReference type="CDD" id="cd08432">
    <property type="entry name" value="PBP2_GcdR_TrpI_HvrB_AmpR_like"/>
    <property type="match status" value="1"/>
</dbReference>
<dbReference type="InterPro" id="IPR058163">
    <property type="entry name" value="LysR-type_TF_proteobact-type"/>
</dbReference>
<accession>A0ABT8BX28</accession>
<dbReference type="Gene3D" id="3.40.190.10">
    <property type="entry name" value="Periplasmic binding protein-like II"/>
    <property type="match status" value="2"/>
</dbReference>